<evidence type="ECO:0000313" key="7">
    <source>
        <dbReference type="EMBL" id="CDR09596.1"/>
    </source>
</evidence>
<proteinExistence type="inferred from homology"/>
<evidence type="ECO:0000259" key="5">
    <source>
        <dbReference type="Pfam" id="PF06722"/>
    </source>
</evidence>
<dbReference type="GO" id="GO:0016757">
    <property type="term" value="F:glycosyltransferase activity"/>
    <property type="evidence" value="ECO:0007669"/>
    <property type="project" value="UniProtKB-KW"/>
</dbReference>
<feature type="domain" description="Erythromycin biosynthesis protein CIII-like N-terminal" evidence="6">
    <location>
        <begin position="23"/>
        <end position="215"/>
    </location>
</feature>
<dbReference type="HOGENOM" id="CLU_000537_7_4_11"/>
<evidence type="ECO:0000259" key="6">
    <source>
        <dbReference type="Pfam" id="PF21036"/>
    </source>
</evidence>
<dbReference type="Proteomes" id="UP000756710">
    <property type="component" value="Unassembled WGS sequence"/>
</dbReference>
<comment type="similarity">
    <text evidence="1">Belongs to the glycosyltransferase 28 family.</text>
</comment>
<evidence type="ECO:0000313" key="8">
    <source>
        <dbReference type="EMBL" id="MBP2061578.1"/>
    </source>
</evidence>
<evidence type="ECO:0000256" key="2">
    <source>
        <dbReference type="ARBA" id="ARBA00022676"/>
    </source>
</evidence>
<dbReference type="EMBL" id="JAGGLR010000006">
    <property type="protein sequence ID" value="MBP2061578.1"/>
    <property type="molecule type" value="Genomic_DNA"/>
</dbReference>
<dbReference type="SUPFAM" id="SSF53756">
    <property type="entry name" value="UDP-Glycosyltransferase/glycogen phosphorylase"/>
    <property type="match status" value="1"/>
</dbReference>
<gene>
    <name evidence="8" type="ORF">J2Z30_002587</name>
    <name evidence="7" type="ORF">SIRAN6202</name>
</gene>
<protein>
    <submittedName>
        <fullName evidence="7">Glycosyl transferase family 28</fullName>
    </submittedName>
</protein>
<dbReference type="Gene3D" id="3.40.50.2000">
    <property type="entry name" value="Glycogen Phosphorylase B"/>
    <property type="match status" value="3"/>
</dbReference>
<reference evidence="8 9" key="2">
    <citation type="submission" date="2021-03" db="EMBL/GenBank/DDBJ databases">
        <title>Genomic Encyclopedia of Type Strains, Phase IV (KMG-IV): sequencing the most valuable type-strain genomes for metagenomic binning, comparative biology and taxonomic classification.</title>
        <authorList>
            <person name="Goeker M."/>
        </authorList>
    </citation>
    <scope>NUCLEOTIDE SEQUENCE [LARGE SCALE GENOMIC DNA]</scope>
    <source>
        <strain evidence="8 9">DSM 41954</strain>
    </source>
</reference>
<name>A0A060ZUU0_9ACTN</name>
<dbReference type="Pfam" id="PF06722">
    <property type="entry name" value="EryCIII-like_C"/>
    <property type="match status" value="1"/>
</dbReference>
<reference evidence="7" key="1">
    <citation type="submission" date="2014-05" db="EMBL/GenBank/DDBJ databases">
        <authorList>
            <person name="Horn Fabian"/>
        </authorList>
    </citation>
    <scope>NUCLEOTIDE SEQUENCE</scope>
</reference>
<organism evidence="7">
    <name type="scientific">Streptomyces iranensis</name>
    <dbReference type="NCBI Taxonomy" id="576784"/>
    <lineage>
        <taxon>Bacteria</taxon>
        <taxon>Bacillati</taxon>
        <taxon>Actinomycetota</taxon>
        <taxon>Actinomycetes</taxon>
        <taxon>Kitasatosporales</taxon>
        <taxon>Streptomycetaceae</taxon>
        <taxon>Streptomyces</taxon>
        <taxon>Streptomyces violaceusniger group</taxon>
    </lineage>
</organism>
<feature type="region of interest" description="Disordered" evidence="4">
    <location>
        <begin position="211"/>
        <end position="287"/>
    </location>
</feature>
<dbReference type="AlphaFoldDB" id="A0A060ZUU0"/>
<accession>A0A060ZUU0</accession>
<evidence type="ECO:0000256" key="1">
    <source>
        <dbReference type="ARBA" id="ARBA00006962"/>
    </source>
</evidence>
<keyword evidence="2" id="KW-0328">Glycosyltransferase</keyword>
<feature type="domain" description="Erythromycin biosynthesis protein CIII-like C-terminal" evidence="5">
    <location>
        <begin position="324"/>
        <end position="435"/>
    </location>
</feature>
<dbReference type="Pfam" id="PF21036">
    <property type="entry name" value="EryCIII-like_N"/>
    <property type="match status" value="1"/>
</dbReference>
<dbReference type="InterPro" id="IPR048284">
    <property type="entry name" value="EryCIII-like_N"/>
</dbReference>
<evidence type="ECO:0000256" key="3">
    <source>
        <dbReference type="ARBA" id="ARBA00022679"/>
    </source>
</evidence>
<dbReference type="PANTHER" id="PTHR48050">
    <property type="entry name" value="STEROL 3-BETA-GLUCOSYLTRANSFERASE"/>
    <property type="match status" value="1"/>
</dbReference>
<dbReference type="InterPro" id="IPR050426">
    <property type="entry name" value="Glycosyltransferase_28"/>
</dbReference>
<dbReference type="EMBL" id="LK022848">
    <property type="protein sequence ID" value="CDR09596.1"/>
    <property type="molecule type" value="Genomic_DNA"/>
</dbReference>
<keyword evidence="9" id="KW-1185">Reference proteome</keyword>
<evidence type="ECO:0000313" key="9">
    <source>
        <dbReference type="Proteomes" id="UP000756710"/>
    </source>
</evidence>
<evidence type="ECO:0000256" key="4">
    <source>
        <dbReference type="SAM" id="MobiDB-lite"/>
    </source>
</evidence>
<sequence>MRVLFTTWASGAHLVPMVPLARALLEAGHQVRVAVPSECAAAVARTGLVPVQIGALPVAVVRAPAVARRPRGIWPTDWPVRPAALTPEQHGVLRACGDRQVRIAEAMAQGLVAFARCWQPELVVHDAGAYAGTVAAGALGVPAVGQLWGSAAVLRLDRQRLEGPPLPGYARLMRRYGADPAREPDLWLDPCPPSLALPSRARRLPVRFVPYDGTSPGETPSPYEARRAGAHPASHEHPGRHEHPGHSGRHEHLGRPGRHTAASNGRRGPGGGPRRSGPVRVCAAWDDAGGPPDTVRAALWAAESRGVEVVRVGSAAEGRPPAGPLHRVLPGCRALLHQGGGAAVLAAAMAGVPQLVVAPRLEHQLNGARLARVGAGMYLPADALDAARPGARAAGARLALDLFALLEQPSYAAAAHALRREALAMPGPDKAVRAVTRLAGPAV</sequence>
<dbReference type="PANTHER" id="PTHR48050:SF13">
    <property type="entry name" value="STEROL 3-BETA-GLUCOSYLTRANSFERASE UGT80A2"/>
    <property type="match status" value="1"/>
</dbReference>
<dbReference type="InterPro" id="IPR010610">
    <property type="entry name" value="EryCIII-like_C"/>
</dbReference>
<dbReference type="RefSeq" id="WP_044581894.1">
    <property type="nucleotide sequence ID" value="NZ_BAABDR010000045.1"/>
</dbReference>
<feature type="compositionally biased region" description="Basic and acidic residues" evidence="4">
    <location>
        <begin position="233"/>
        <end position="254"/>
    </location>
</feature>
<keyword evidence="3 7" id="KW-0808">Transferase</keyword>